<sequence>MTAEKNNSDSQSSSHSSSATVFLSFSSQSIFGHTPNRPSSPLAYSSGFGRGCSGGVLSSPPLDTTYRSGRDLVGFRLLQTGVHFPAPASLRLLNIDGWALLVFHAYGIFISKELGGLSIETLITEEEICVHKRSSDVDASISLRMDIPPSFNNPPLPTTQVQEKLRGSISECSGRFRRVQ</sequence>
<dbReference type="Proteomes" id="UP000467841">
    <property type="component" value="Unassembled WGS sequence"/>
</dbReference>
<keyword evidence="2" id="KW-1185">Reference proteome</keyword>
<dbReference type="AlphaFoldDB" id="A0A6D2JDG1"/>
<evidence type="ECO:0000313" key="2">
    <source>
        <dbReference type="Proteomes" id="UP000467841"/>
    </source>
</evidence>
<evidence type="ECO:0000313" key="1">
    <source>
        <dbReference type="EMBL" id="CAA7037728.1"/>
    </source>
</evidence>
<accession>A0A6D2JDG1</accession>
<dbReference type="EMBL" id="CACVBM020001180">
    <property type="protein sequence ID" value="CAA7037728.1"/>
    <property type="molecule type" value="Genomic_DNA"/>
</dbReference>
<gene>
    <name evidence="1" type="ORF">MERR_LOCUS24963</name>
</gene>
<comment type="caution">
    <text evidence="1">The sequence shown here is derived from an EMBL/GenBank/DDBJ whole genome shotgun (WGS) entry which is preliminary data.</text>
</comment>
<organism evidence="1 2">
    <name type="scientific">Microthlaspi erraticum</name>
    <dbReference type="NCBI Taxonomy" id="1685480"/>
    <lineage>
        <taxon>Eukaryota</taxon>
        <taxon>Viridiplantae</taxon>
        <taxon>Streptophyta</taxon>
        <taxon>Embryophyta</taxon>
        <taxon>Tracheophyta</taxon>
        <taxon>Spermatophyta</taxon>
        <taxon>Magnoliopsida</taxon>
        <taxon>eudicotyledons</taxon>
        <taxon>Gunneridae</taxon>
        <taxon>Pentapetalae</taxon>
        <taxon>rosids</taxon>
        <taxon>malvids</taxon>
        <taxon>Brassicales</taxon>
        <taxon>Brassicaceae</taxon>
        <taxon>Coluteocarpeae</taxon>
        <taxon>Microthlaspi</taxon>
    </lineage>
</organism>
<name>A0A6D2JDG1_9BRAS</name>
<proteinExistence type="predicted"/>
<protein>
    <submittedName>
        <fullName evidence="1">Uncharacterized protein</fullName>
    </submittedName>
</protein>
<reference evidence="1" key="1">
    <citation type="submission" date="2020-01" db="EMBL/GenBank/DDBJ databases">
        <authorList>
            <person name="Mishra B."/>
        </authorList>
    </citation>
    <scope>NUCLEOTIDE SEQUENCE [LARGE SCALE GENOMIC DNA]</scope>
</reference>